<dbReference type="GO" id="GO:0005975">
    <property type="term" value="P:carbohydrate metabolic process"/>
    <property type="evidence" value="ECO:0007669"/>
    <property type="project" value="InterPro"/>
</dbReference>
<protein>
    <submittedName>
        <fullName evidence="1">Prenyltransferase</fullName>
    </submittedName>
</protein>
<reference evidence="2" key="1">
    <citation type="journal article" date="2019" name="Int. J. Syst. Evol. Microbiol.">
        <title>The Global Catalogue of Microorganisms (GCM) 10K type strain sequencing project: providing services to taxonomists for standard genome sequencing and annotation.</title>
        <authorList>
            <consortium name="The Broad Institute Genomics Platform"/>
            <consortium name="The Broad Institute Genome Sequencing Center for Infectious Disease"/>
            <person name="Wu L."/>
            <person name="Ma J."/>
        </authorList>
    </citation>
    <scope>NUCLEOTIDE SEQUENCE [LARGE SCALE GENOMIC DNA]</scope>
    <source>
        <strain evidence="2">JCM 19134</strain>
    </source>
</reference>
<keyword evidence="2" id="KW-1185">Reference proteome</keyword>
<dbReference type="SUPFAM" id="SSF48208">
    <property type="entry name" value="Six-hairpin glycosidases"/>
    <property type="match status" value="1"/>
</dbReference>
<proteinExistence type="predicted"/>
<dbReference type="RefSeq" id="WP_345424396.1">
    <property type="nucleotide sequence ID" value="NZ_AP031496.1"/>
</dbReference>
<gene>
    <name evidence="1" type="ORF">GCM10025791_31490</name>
</gene>
<dbReference type="AlphaFoldDB" id="A0AAV3U504"/>
<comment type="caution">
    <text evidence="1">The sequence shown here is derived from an EMBL/GenBank/DDBJ whole genome shotgun (WGS) entry which is preliminary data.</text>
</comment>
<dbReference type="InterPro" id="IPR008928">
    <property type="entry name" value="6-hairpin_glycosidase_sf"/>
</dbReference>
<dbReference type="Proteomes" id="UP001409585">
    <property type="component" value="Unassembled WGS sequence"/>
</dbReference>
<dbReference type="Gene3D" id="1.50.10.10">
    <property type="match status" value="1"/>
</dbReference>
<evidence type="ECO:0000313" key="1">
    <source>
        <dbReference type="EMBL" id="GAA4949028.1"/>
    </source>
</evidence>
<dbReference type="InterPro" id="IPR012341">
    <property type="entry name" value="6hp_glycosidase-like_sf"/>
</dbReference>
<sequence>MSVNHSPSTRNKSLLGRVLAGADYIASQQLENGCIPWFRGQIADPWDHVEAAMGLTVAGFHEQAKRAYHWLAEQQNDDGSWYSEYGQRADSYHDLPDAELKQAHHGIYLATGLWHFYLATKDLSPGRQLWPCLERAAHFVLALQTEHGDILWGKDGNNQLLDDSLITACSAIYKSLGCALNLCDALRIRRPNWQCAYKKLGHALRQKPERFDRSWASKQRYAMDWFYPYLSGVHAGSPGQQSLLQRWQEFVVPNLGCLCVNDHPWVTVAESAELCLALASVGMQDKATELLGQLLQYQDESDGGFWTGYVHSDEALWPEEKTTWTAAAVVLAADSLYRITPAADLFINHRPE</sequence>
<evidence type="ECO:0000313" key="2">
    <source>
        <dbReference type="Proteomes" id="UP001409585"/>
    </source>
</evidence>
<dbReference type="EMBL" id="BAABLX010000028">
    <property type="protein sequence ID" value="GAA4949028.1"/>
    <property type="molecule type" value="Genomic_DNA"/>
</dbReference>
<organism evidence="1 2">
    <name type="scientific">Halioxenophilus aromaticivorans</name>
    <dbReference type="NCBI Taxonomy" id="1306992"/>
    <lineage>
        <taxon>Bacteria</taxon>
        <taxon>Pseudomonadati</taxon>
        <taxon>Pseudomonadota</taxon>
        <taxon>Gammaproteobacteria</taxon>
        <taxon>Alteromonadales</taxon>
        <taxon>Alteromonadaceae</taxon>
        <taxon>Halioxenophilus</taxon>
    </lineage>
</organism>
<name>A0AAV3U504_9ALTE</name>
<accession>A0AAV3U504</accession>